<feature type="compositionally biased region" description="Low complexity" evidence="1">
    <location>
        <begin position="431"/>
        <end position="444"/>
    </location>
</feature>
<feature type="compositionally biased region" description="Polar residues" evidence="1">
    <location>
        <begin position="505"/>
        <end position="515"/>
    </location>
</feature>
<feature type="domain" description="CBM20" evidence="2">
    <location>
        <begin position="3"/>
        <end position="107"/>
    </location>
</feature>
<dbReference type="PROSITE" id="PS51166">
    <property type="entry name" value="CBM20"/>
    <property type="match status" value="1"/>
</dbReference>
<feature type="compositionally biased region" description="Low complexity" evidence="1">
    <location>
        <begin position="640"/>
        <end position="653"/>
    </location>
</feature>
<feature type="region of interest" description="Disordered" evidence="1">
    <location>
        <begin position="704"/>
        <end position="783"/>
    </location>
</feature>
<reference evidence="3 4" key="1">
    <citation type="submission" date="2024-02" db="EMBL/GenBank/DDBJ databases">
        <title>Chromosome-scale genome assembly of the rough periwinkle Littorina saxatilis.</title>
        <authorList>
            <person name="De Jode A."/>
            <person name="Faria R."/>
            <person name="Formenti G."/>
            <person name="Sims Y."/>
            <person name="Smith T.P."/>
            <person name="Tracey A."/>
            <person name="Wood J.M.D."/>
            <person name="Zagrodzka Z.B."/>
            <person name="Johannesson K."/>
            <person name="Butlin R.K."/>
            <person name="Leder E.H."/>
        </authorList>
    </citation>
    <scope>NUCLEOTIDE SEQUENCE [LARGE SCALE GENOMIC DNA]</scope>
    <source>
        <strain evidence="3">Snail1</strain>
        <tissue evidence="3">Muscle</tissue>
    </source>
</reference>
<evidence type="ECO:0000256" key="1">
    <source>
        <dbReference type="SAM" id="MobiDB-lite"/>
    </source>
</evidence>
<name>A0AAN9B551_9CAEN</name>
<feature type="region of interest" description="Disordered" evidence="1">
    <location>
        <begin position="569"/>
        <end position="590"/>
    </location>
</feature>
<feature type="compositionally biased region" description="Polar residues" evidence="1">
    <location>
        <begin position="773"/>
        <end position="783"/>
    </location>
</feature>
<feature type="region of interest" description="Disordered" evidence="1">
    <location>
        <begin position="495"/>
        <end position="515"/>
    </location>
</feature>
<feature type="compositionally biased region" description="Polar residues" evidence="1">
    <location>
        <begin position="415"/>
        <end position="430"/>
    </location>
</feature>
<feature type="region of interest" description="Disordered" evidence="1">
    <location>
        <begin position="343"/>
        <end position="363"/>
    </location>
</feature>
<feature type="region of interest" description="Disordered" evidence="1">
    <location>
        <begin position="536"/>
        <end position="555"/>
    </location>
</feature>
<feature type="region of interest" description="Disordered" evidence="1">
    <location>
        <begin position="637"/>
        <end position="672"/>
    </location>
</feature>
<dbReference type="InterPro" id="IPR002044">
    <property type="entry name" value="CBM20"/>
</dbReference>
<evidence type="ECO:0000313" key="3">
    <source>
        <dbReference type="EMBL" id="KAK7098953.1"/>
    </source>
</evidence>
<comment type="caution">
    <text evidence="3">The sequence shown here is derived from an EMBL/GenBank/DDBJ whole genome shotgun (WGS) entry which is preliminary data.</text>
</comment>
<dbReference type="InterPro" id="IPR013784">
    <property type="entry name" value="Carb-bd-like_fold"/>
</dbReference>
<keyword evidence="4" id="KW-1185">Reference proteome</keyword>
<feature type="compositionally biased region" description="Basic and acidic residues" evidence="1">
    <location>
        <begin position="705"/>
        <end position="734"/>
    </location>
</feature>
<dbReference type="InterPro" id="IPR013783">
    <property type="entry name" value="Ig-like_fold"/>
</dbReference>
<dbReference type="Pfam" id="PF00686">
    <property type="entry name" value="CBM_20"/>
    <property type="match status" value="2"/>
</dbReference>
<dbReference type="Proteomes" id="UP001374579">
    <property type="component" value="Unassembled WGS sequence"/>
</dbReference>
<feature type="compositionally biased region" description="Polar residues" evidence="1">
    <location>
        <begin position="544"/>
        <end position="555"/>
    </location>
</feature>
<sequence>MASTVIHEVTIIFRVHAPFANSRDRVWLLGSLRELGEWNPARAIETGQVESEWKVFQARVRLPVDAYFQWSWCALFKDGRLRRWESSQKRERRISSFSGVLHTAWGDPTVEIFKQNMASVNLNIEKRTKKADVMAVVGSSIPLGSWDTSKAVVASEFPLRSGHWSVTVYYDAGSMQEWNWVIISKDKKEVKLAEKRPTRFLYNTLGWMKLIAQWNKDAAVVEWAPKDVYGGGDPDHGTVELLGIRKGRLLEIRCWEEAAEARRKSGGKAEPKPASITATLQLDSHQPRPHHVAPPTSVFQADTRAGGQREHDRTTETMQTHLLPELEDSYQPTLMVKPYRDKATEDKAREQQTTSPCPFHDPYQQHIRSPVQEAINAERHRVASPVAEVEPETDISVGATLTSPYQRPLPEKLQSHTPPTSPCNSSSGMGTQPNLDTPLTTTTSPPKPHTVKVEKFPKPKTHAPTHDTGVGSDALSRSKDAELKASIQAGRKAAAETMRGARDQGVTSRRTSSHSMTGFQNVPVQVAVCKGSAVTPVKQPPSLSPSNASILSKASTASGRRSLAGVPVDMSKAGYMPDPQCPIEGKDGRSNLVSDPGRPGYSMYPDDFGPAVTPDVGCPMIDSMHMEHKADIRERHVSVDSRSPSSPRMSPPVQAVKRGKERQPDSVSIAGSNTSLVSTVGILGVCEKDKPPSLEDLRTLSLQREQQRTSERIREIRTREERNKTKFEDSKQFEFLDGPGSSAPKQGKKTSKAEFLDGPGSPAPKQGKKTSKADQSSSTSIRR</sequence>
<protein>
    <recommendedName>
        <fullName evidence="2">CBM20 domain-containing protein</fullName>
    </recommendedName>
</protein>
<evidence type="ECO:0000313" key="4">
    <source>
        <dbReference type="Proteomes" id="UP001374579"/>
    </source>
</evidence>
<dbReference type="SUPFAM" id="SSF49452">
    <property type="entry name" value="Starch-binding domain-like"/>
    <property type="match status" value="2"/>
</dbReference>
<evidence type="ECO:0000259" key="2">
    <source>
        <dbReference type="PROSITE" id="PS51166"/>
    </source>
</evidence>
<proteinExistence type="predicted"/>
<dbReference type="AlphaFoldDB" id="A0AAN9B551"/>
<dbReference type="GO" id="GO:2001070">
    <property type="term" value="F:starch binding"/>
    <property type="evidence" value="ECO:0007669"/>
    <property type="project" value="InterPro"/>
</dbReference>
<accession>A0AAN9B551</accession>
<feature type="region of interest" description="Disordered" evidence="1">
    <location>
        <begin position="285"/>
        <end position="315"/>
    </location>
</feature>
<organism evidence="3 4">
    <name type="scientific">Littorina saxatilis</name>
    <dbReference type="NCBI Taxonomy" id="31220"/>
    <lineage>
        <taxon>Eukaryota</taxon>
        <taxon>Metazoa</taxon>
        <taxon>Spiralia</taxon>
        <taxon>Lophotrochozoa</taxon>
        <taxon>Mollusca</taxon>
        <taxon>Gastropoda</taxon>
        <taxon>Caenogastropoda</taxon>
        <taxon>Littorinimorpha</taxon>
        <taxon>Littorinoidea</taxon>
        <taxon>Littorinidae</taxon>
        <taxon>Littorina</taxon>
    </lineage>
</organism>
<feature type="region of interest" description="Disordered" evidence="1">
    <location>
        <begin position="402"/>
        <end position="478"/>
    </location>
</feature>
<gene>
    <name evidence="3" type="ORF">V1264_003163</name>
</gene>
<dbReference type="EMBL" id="JBAMIC010000012">
    <property type="protein sequence ID" value="KAK7098953.1"/>
    <property type="molecule type" value="Genomic_DNA"/>
</dbReference>
<dbReference type="Gene3D" id="2.60.40.10">
    <property type="entry name" value="Immunoglobulins"/>
    <property type="match status" value="2"/>
</dbReference>
<dbReference type="SMART" id="SM01065">
    <property type="entry name" value="CBM_2"/>
    <property type="match status" value="1"/>
</dbReference>